<proteinExistence type="predicted"/>
<protein>
    <submittedName>
        <fullName evidence="1">Crp/Fnr family transcriptional regulator</fullName>
    </submittedName>
</protein>
<accession>A0A4Q9HB52</accession>
<dbReference type="AlphaFoldDB" id="A0A4Q9HB52"/>
<dbReference type="Proteomes" id="UP000291819">
    <property type="component" value="Unassembled WGS sequence"/>
</dbReference>
<name>A0A4Q9HB52_9SPHI</name>
<organism evidence="1 2">
    <name type="scientific">Pedobacter kyonggii</name>
    <dbReference type="NCBI Taxonomy" id="1926871"/>
    <lineage>
        <taxon>Bacteria</taxon>
        <taxon>Pseudomonadati</taxon>
        <taxon>Bacteroidota</taxon>
        <taxon>Sphingobacteriia</taxon>
        <taxon>Sphingobacteriales</taxon>
        <taxon>Sphingobacteriaceae</taxon>
        <taxon>Pedobacter</taxon>
    </lineage>
</organism>
<dbReference type="OrthoDB" id="752588at2"/>
<keyword evidence="2" id="KW-1185">Reference proteome</keyword>
<dbReference type="InterPro" id="IPR018490">
    <property type="entry name" value="cNMP-bd_dom_sf"/>
</dbReference>
<dbReference type="RefSeq" id="WP_131030655.1">
    <property type="nucleotide sequence ID" value="NZ_SIXF01000013.1"/>
</dbReference>
<dbReference type="SUPFAM" id="SSF51206">
    <property type="entry name" value="cAMP-binding domain-like"/>
    <property type="match status" value="1"/>
</dbReference>
<reference evidence="1 2" key="1">
    <citation type="submission" date="2019-02" db="EMBL/GenBank/DDBJ databases">
        <title>Pedobacter kyonggii whole genome sequence analysis.</title>
        <authorList>
            <person name="Dahal R.H."/>
        </authorList>
    </citation>
    <scope>NUCLEOTIDE SEQUENCE [LARGE SCALE GENOMIC DNA]</scope>
    <source>
        <strain evidence="1 2">K-4-11-1</strain>
    </source>
</reference>
<evidence type="ECO:0000313" key="1">
    <source>
        <dbReference type="EMBL" id="TBO41374.1"/>
    </source>
</evidence>
<sequence length="221" mass="25357">MNLKVYNIMLNSNSNSSFVWPLIQYMEQYHKLSSSLIAQYEKHCSLVTIRKNKHIVSPVDSNAALYFVKSGIVRGFVKDGTKDITTWFCFGNNIVGAIRHPDLQANHSVEYLQALEDCELIRVPYTLIDYAYSHFEEANIIGRKLLAVHNYAASERSILARIPNALRRYQKLAESGNVDLNKIPLRYLASYLGMRLETLSRVRSKELHKSVHRDVAVLIEK</sequence>
<dbReference type="InterPro" id="IPR014710">
    <property type="entry name" value="RmlC-like_jellyroll"/>
</dbReference>
<dbReference type="Gene3D" id="2.60.120.10">
    <property type="entry name" value="Jelly Rolls"/>
    <property type="match status" value="1"/>
</dbReference>
<evidence type="ECO:0000313" key="2">
    <source>
        <dbReference type="Proteomes" id="UP000291819"/>
    </source>
</evidence>
<dbReference type="EMBL" id="SIXF01000013">
    <property type="protein sequence ID" value="TBO41374.1"/>
    <property type="molecule type" value="Genomic_DNA"/>
</dbReference>
<gene>
    <name evidence="1" type="ORF">EYS08_14145</name>
</gene>
<comment type="caution">
    <text evidence="1">The sequence shown here is derived from an EMBL/GenBank/DDBJ whole genome shotgun (WGS) entry which is preliminary data.</text>
</comment>